<accession>A0A554WBN0</accession>
<evidence type="ECO:0000256" key="1">
    <source>
        <dbReference type="ARBA" id="ARBA00004162"/>
    </source>
</evidence>
<dbReference type="NCBIfam" id="TIGR03350">
    <property type="entry name" value="type_VI_ompA"/>
    <property type="match status" value="1"/>
</dbReference>
<comment type="similarity">
    <text evidence="2">Belongs to the MotB family.</text>
</comment>
<dbReference type="SUPFAM" id="SSF103088">
    <property type="entry name" value="OmpA-like"/>
    <property type="match status" value="1"/>
</dbReference>
<dbReference type="InterPro" id="IPR017733">
    <property type="entry name" value="OmpA-like_dom_proteobacteria"/>
</dbReference>
<dbReference type="RefSeq" id="WP_143889682.1">
    <property type="nucleotide sequence ID" value="NZ_VJNB01000002.1"/>
</dbReference>
<dbReference type="PANTHER" id="PTHR30329:SF21">
    <property type="entry name" value="LIPOPROTEIN YIAD-RELATED"/>
    <property type="match status" value="1"/>
</dbReference>
<keyword evidence="5 9" id="KW-1133">Transmembrane helix</keyword>
<dbReference type="CDD" id="cd07185">
    <property type="entry name" value="OmpA_C-like"/>
    <property type="match status" value="1"/>
</dbReference>
<comment type="caution">
    <text evidence="11">The sequence shown here is derived from an EMBL/GenBank/DDBJ whole genome shotgun (WGS) entry which is preliminary data.</text>
</comment>
<keyword evidence="8" id="KW-0175">Coiled coil</keyword>
<feature type="transmembrane region" description="Helical" evidence="9">
    <location>
        <begin position="12"/>
        <end position="37"/>
    </location>
</feature>
<evidence type="ECO:0000313" key="11">
    <source>
        <dbReference type="EMBL" id="TSE20984.1"/>
    </source>
</evidence>
<dbReference type="InterPro" id="IPR025713">
    <property type="entry name" value="MotB-like_N_dom"/>
</dbReference>
<comment type="subcellular location">
    <subcellularLocation>
        <location evidence="1">Cell membrane</location>
        <topology evidence="1">Single-pass membrane protein</topology>
    </subcellularLocation>
</comment>
<feature type="coiled-coil region" evidence="8">
    <location>
        <begin position="106"/>
        <end position="133"/>
    </location>
</feature>
<evidence type="ECO:0000256" key="8">
    <source>
        <dbReference type="SAM" id="Coils"/>
    </source>
</evidence>
<evidence type="ECO:0000256" key="2">
    <source>
        <dbReference type="ARBA" id="ARBA00008914"/>
    </source>
</evidence>
<feature type="domain" description="OmpA-like" evidence="10">
    <location>
        <begin position="146"/>
        <end position="267"/>
    </location>
</feature>
<dbReference type="Pfam" id="PF00691">
    <property type="entry name" value="OmpA"/>
    <property type="match status" value="1"/>
</dbReference>
<sequence>MDDEADECKPGLPAYMGTFADLMSLLMCFFVLLLSFAEMDATKFKQIAKSLEKAFGVQRQVPADQIPMGTSPVFDKFSPGKPEPTVLDEVHQQTSQQDPRLATHSAEALKQVQQALQQLIERSAQQLAQALQQELGKGLLQLEQGHKRLVIRIEERGSFPSGSAEVTPAFRDMLRRIGEALSAIPGQVAVEGHTDDVPIRTARFQSNWDLSAARAAAVANALLEQKAVEPQRLRVAGFADTQPLAPNDSAEHRARNRRVEIVIDLAGPAAQFETEALKLLEAGGDLTRLGWRR</sequence>
<gene>
    <name evidence="11" type="primary">motB_3</name>
    <name evidence="11" type="ORF">Talka_00647</name>
</gene>
<evidence type="ECO:0000256" key="7">
    <source>
        <dbReference type="PROSITE-ProRule" id="PRU00473"/>
    </source>
</evidence>
<evidence type="ECO:0000313" key="12">
    <source>
        <dbReference type="Proteomes" id="UP000315736"/>
    </source>
</evidence>
<name>A0A554WBN0_9BURK</name>
<evidence type="ECO:0000256" key="9">
    <source>
        <dbReference type="SAM" id="Phobius"/>
    </source>
</evidence>
<keyword evidence="6 7" id="KW-0472">Membrane</keyword>
<dbReference type="OrthoDB" id="345640at2"/>
<dbReference type="GO" id="GO:0005886">
    <property type="term" value="C:plasma membrane"/>
    <property type="evidence" value="ECO:0007669"/>
    <property type="project" value="UniProtKB-SubCell"/>
</dbReference>
<dbReference type="InterPro" id="IPR036737">
    <property type="entry name" value="OmpA-like_sf"/>
</dbReference>
<evidence type="ECO:0000256" key="6">
    <source>
        <dbReference type="ARBA" id="ARBA00023136"/>
    </source>
</evidence>
<dbReference type="InterPro" id="IPR050330">
    <property type="entry name" value="Bact_OuterMem_StrucFunc"/>
</dbReference>
<protein>
    <submittedName>
        <fullName evidence="11">Motility protein B</fullName>
    </submittedName>
</protein>
<dbReference type="AlphaFoldDB" id="A0A554WBN0"/>
<keyword evidence="3" id="KW-1003">Cell membrane</keyword>
<evidence type="ECO:0000256" key="3">
    <source>
        <dbReference type="ARBA" id="ARBA00022475"/>
    </source>
</evidence>
<dbReference type="EMBL" id="VJNB01000002">
    <property type="protein sequence ID" value="TSE20984.1"/>
    <property type="molecule type" value="Genomic_DNA"/>
</dbReference>
<evidence type="ECO:0000259" key="10">
    <source>
        <dbReference type="PROSITE" id="PS51123"/>
    </source>
</evidence>
<reference evidence="11 12" key="1">
    <citation type="submission" date="2019-07" db="EMBL/GenBank/DDBJ databases">
        <title>Tepidimonas alkaliphilus YIM 72238 draft genome.</title>
        <authorList>
            <person name="Da Costa M.S."/>
            <person name="Froufe H.J.C."/>
            <person name="Egas C."/>
            <person name="Albuquerque L."/>
        </authorList>
    </citation>
    <scope>NUCLEOTIDE SEQUENCE [LARGE SCALE GENOMIC DNA]</scope>
    <source>
        <strain evidence="11 12">YIM 72238</strain>
    </source>
</reference>
<proteinExistence type="inferred from homology"/>
<dbReference type="Gene3D" id="3.30.1330.60">
    <property type="entry name" value="OmpA-like domain"/>
    <property type="match status" value="1"/>
</dbReference>
<dbReference type="NCBIfam" id="NF006508">
    <property type="entry name" value="PRK08944.1"/>
    <property type="match status" value="1"/>
</dbReference>
<dbReference type="Pfam" id="PF13677">
    <property type="entry name" value="MotB_plug"/>
    <property type="match status" value="1"/>
</dbReference>
<dbReference type="InterPro" id="IPR006665">
    <property type="entry name" value="OmpA-like"/>
</dbReference>
<keyword evidence="4 9" id="KW-0812">Transmembrane</keyword>
<dbReference type="PANTHER" id="PTHR30329">
    <property type="entry name" value="STATOR ELEMENT OF FLAGELLAR MOTOR COMPLEX"/>
    <property type="match status" value="1"/>
</dbReference>
<keyword evidence="12" id="KW-1185">Reference proteome</keyword>
<evidence type="ECO:0000256" key="5">
    <source>
        <dbReference type="ARBA" id="ARBA00022989"/>
    </source>
</evidence>
<dbReference type="Proteomes" id="UP000315736">
    <property type="component" value="Unassembled WGS sequence"/>
</dbReference>
<evidence type="ECO:0000256" key="4">
    <source>
        <dbReference type="ARBA" id="ARBA00022692"/>
    </source>
</evidence>
<dbReference type="PROSITE" id="PS51123">
    <property type="entry name" value="OMPA_2"/>
    <property type="match status" value="1"/>
</dbReference>
<organism evidence="11 12">
    <name type="scientific">Tepidimonas alkaliphilus</name>
    <dbReference type="NCBI Taxonomy" id="2588942"/>
    <lineage>
        <taxon>Bacteria</taxon>
        <taxon>Pseudomonadati</taxon>
        <taxon>Pseudomonadota</taxon>
        <taxon>Betaproteobacteria</taxon>
        <taxon>Burkholderiales</taxon>
        <taxon>Tepidimonas</taxon>
    </lineage>
</organism>